<dbReference type="EMBL" id="QJKF01000033">
    <property type="protein sequence ID" value="PXX52287.1"/>
    <property type="molecule type" value="Genomic_DNA"/>
</dbReference>
<proteinExistence type="predicted"/>
<dbReference type="RefSeq" id="WP_146251470.1">
    <property type="nucleotide sequence ID" value="NZ_QJKF01000033.1"/>
</dbReference>
<protein>
    <submittedName>
        <fullName evidence="1">Uncharacterized protein</fullName>
    </submittedName>
</protein>
<sequence>MSTTDGPSLPTEVQTPFGRQPVLQAVRDEQNLIVPPGRKLADGAGPGGALEIGGNVSSIWWGFTHWITHGGGVFITTDSIPGVNRFSQVSVSITEVDTNNDFPFVGSAALFVYNVAPHDGGTVTVAWGTGWESSIHVRLNYIVVN</sequence>
<name>A0A318JN33_9NOCA</name>
<comment type="caution">
    <text evidence="1">The sequence shown here is derived from an EMBL/GenBank/DDBJ whole genome shotgun (WGS) entry which is preliminary data.</text>
</comment>
<evidence type="ECO:0000313" key="1">
    <source>
        <dbReference type="EMBL" id="PXX52287.1"/>
    </source>
</evidence>
<keyword evidence="2" id="KW-1185">Reference proteome</keyword>
<evidence type="ECO:0000313" key="2">
    <source>
        <dbReference type="Proteomes" id="UP000247569"/>
    </source>
</evidence>
<dbReference type="AlphaFoldDB" id="A0A318JN33"/>
<dbReference type="Proteomes" id="UP000247569">
    <property type="component" value="Unassembled WGS sequence"/>
</dbReference>
<accession>A0A318JN33</accession>
<gene>
    <name evidence="1" type="ORF">DFR70_13319</name>
</gene>
<reference evidence="1 2" key="1">
    <citation type="submission" date="2018-05" db="EMBL/GenBank/DDBJ databases">
        <title>Genomic Encyclopedia of Type Strains, Phase IV (KMG-IV): sequencing the most valuable type-strain genomes for metagenomic binning, comparative biology and taxonomic classification.</title>
        <authorList>
            <person name="Goeker M."/>
        </authorList>
    </citation>
    <scope>NUCLEOTIDE SEQUENCE [LARGE SCALE GENOMIC DNA]</scope>
    <source>
        <strain evidence="1 2">DSM 44704</strain>
    </source>
</reference>
<organism evidence="1 2">
    <name type="scientific">Nocardia tenerifensis</name>
    <dbReference type="NCBI Taxonomy" id="228006"/>
    <lineage>
        <taxon>Bacteria</taxon>
        <taxon>Bacillati</taxon>
        <taxon>Actinomycetota</taxon>
        <taxon>Actinomycetes</taxon>
        <taxon>Mycobacteriales</taxon>
        <taxon>Nocardiaceae</taxon>
        <taxon>Nocardia</taxon>
    </lineage>
</organism>